<dbReference type="PANTHER" id="PTHR37862">
    <property type="entry name" value="FANCONI ANEMIA CORE COMPLEX-ASSOCIATED PROTEIN 20"/>
    <property type="match status" value="1"/>
</dbReference>
<reference evidence="4" key="1">
    <citation type="submission" date="2025-08" db="UniProtKB">
        <authorList>
            <consortium name="RefSeq"/>
        </authorList>
    </citation>
    <scope>IDENTIFICATION</scope>
</reference>
<dbReference type="CTD" id="199990"/>
<accession>A0A2Y9FZG6</accession>
<feature type="compositionally biased region" description="Basic and acidic residues" evidence="1">
    <location>
        <begin position="155"/>
        <end position="177"/>
    </location>
</feature>
<evidence type="ECO:0000313" key="3">
    <source>
        <dbReference type="Proteomes" id="UP000248480"/>
    </source>
</evidence>
<sequence>MAADAGGGYRPRLRLRRRRPPSEAGAPDSVPRPPSGRPWFLQETGSGSESESAEPWAELLRTLLPGMDLSTAPPPLPAFPLQEPRRDPEHTAPVEVFTVGGKDFPWTPFPPAPGRGTRSSCLLRGIRGRPGSPAPSAFRHPEPEPGVTPIAKEQPSVEEKPPSVEEKPPSVEEKPPSVKEVPALVCCPMCQAEFSTKLSQLDIDAHLAQCLAESTADVVW</sequence>
<dbReference type="KEGG" id="tmu:105756699"/>
<dbReference type="InterPro" id="IPR052689">
    <property type="entry name" value="FA_core_complex_assoc"/>
</dbReference>
<dbReference type="GO" id="GO:0043240">
    <property type="term" value="C:Fanconi anaemia nuclear complex"/>
    <property type="evidence" value="ECO:0007669"/>
    <property type="project" value="TreeGrafter"/>
</dbReference>
<feature type="compositionally biased region" description="Low complexity" evidence="1">
    <location>
        <begin position="43"/>
        <end position="54"/>
    </location>
</feature>
<evidence type="ECO:0000256" key="1">
    <source>
        <dbReference type="SAM" id="MobiDB-lite"/>
    </source>
</evidence>
<dbReference type="InterPro" id="IPR031491">
    <property type="entry name" value="FANCA_interact"/>
</dbReference>
<protein>
    <submittedName>
        <fullName evidence="4">Fanconi anemia core complex-associated protein 20</fullName>
    </submittedName>
</protein>
<dbReference type="Pfam" id="PF15750">
    <property type="entry name" value="UBZ_FAAP20"/>
    <property type="match status" value="1"/>
</dbReference>
<dbReference type="PROSITE" id="PS51906">
    <property type="entry name" value="ZF_UBZ2"/>
    <property type="match status" value="1"/>
</dbReference>
<dbReference type="InterPro" id="IPR031490">
    <property type="entry name" value="UBZ2_FAAP20"/>
</dbReference>
<dbReference type="STRING" id="127582.A0A2Y9FZG6"/>
<organism evidence="3 4">
    <name type="scientific">Trichechus manatus latirostris</name>
    <name type="common">Florida manatee</name>
    <dbReference type="NCBI Taxonomy" id="127582"/>
    <lineage>
        <taxon>Eukaryota</taxon>
        <taxon>Metazoa</taxon>
        <taxon>Chordata</taxon>
        <taxon>Craniata</taxon>
        <taxon>Vertebrata</taxon>
        <taxon>Euteleostomi</taxon>
        <taxon>Mammalia</taxon>
        <taxon>Eutheria</taxon>
        <taxon>Afrotheria</taxon>
        <taxon>Sirenia</taxon>
        <taxon>Trichechidae</taxon>
        <taxon>Trichechus</taxon>
    </lineage>
</organism>
<dbReference type="FunCoup" id="A0A2Y9FZG6">
    <property type="interactions" value="682"/>
</dbReference>
<proteinExistence type="predicted"/>
<dbReference type="GO" id="GO:0006974">
    <property type="term" value="P:DNA damage response"/>
    <property type="evidence" value="ECO:0007669"/>
    <property type="project" value="TreeGrafter"/>
</dbReference>
<dbReference type="Proteomes" id="UP000248480">
    <property type="component" value="Unplaced"/>
</dbReference>
<dbReference type="RefSeq" id="XP_012413292.2">
    <property type="nucleotide sequence ID" value="XM_012557838.2"/>
</dbReference>
<dbReference type="AlphaFoldDB" id="A0A2Y9FZG6"/>
<feature type="compositionally biased region" description="Basic and acidic residues" evidence="1">
    <location>
        <begin position="83"/>
        <end position="92"/>
    </location>
</feature>
<dbReference type="GO" id="GO:0070530">
    <property type="term" value="F:K63-linked polyubiquitin modification-dependent protein binding"/>
    <property type="evidence" value="ECO:0007669"/>
    <property type="project" value="TreeGrafter"/>
</dbReference>
<keyword evidence="3" id="KW-1185">Reference proteome</keyword>
<evidence type="ECO:0000313" key="4">
    <source>
        <dbReference type="RefSeq" id="XP_012413292.2"/>
    </source>
</evidence>
<feature type="region of interest" description="Disordered" evidence="1">
    <location>
        <begin position="1"/>
        <end position="178"/>
    </location>
</feature>
<dbReference type="PANTHER" id="PTHR37862:SF1">
    <property type="entry name" value="FANCONI ANEMIA CORE COMPLEX-ASSOCIATED PROTEIN 20"/>
    <property type="match status" value="1"/>
</dbReference>
<gene>
    <name evidence="4" type="primary">FAAP20</name>
</gene>
<name>A0A2Y9FZG6_TRIMA</name>
<dbReference type="InParanoid" id="A0A2Y9FZG6"/>
<dbReference type="Pfam" id="PF15751">
    <property type="entry name" value="FANCA_interact"/>
    <property type="match status" value="1"/>
</dbReference>
<dbReference type="GO" id="GO:0043130">
    <property type="term" value="F:ubiquitin binding"/>
    <property type="evidence" value="ECO:0007669"/>
    <property type="project" value="InterPro"/>
</dbReference>
<feature type="domain" description="UBZ2-type" evidence="2">
    <location>
        <begin position="184"/>
        <end position="220"/>
    </location>
</feature>
<dbReference type="GeneID" id="105756699"/>
<evidence type="ECO:0000259" key="2">
    <source>
        <dbReference type="PROSITE" id="PS51906"/>
    </source>
</evidence>